<reference evidence="2" key="1">
    <citation type="submission" date="2016-10" db="EMBL/GenBank/DDBJ databases">
        <title>CRISPR-Cas defence system in Roseofilum reptotaenium: evidence of a bacteriophage-cyanobacterium arms race in the coral black band disease.</title>
        <authorList>
            <person name="Buerger P."/>
            <person name="Wood-Charlson E.M."/>
            <person name="Weynberg K.D."/>
            <person name="Willis B."/>
            <person name="Van Oppen M.J."/>
        </authorList>
    </citation>
    <scope>NUCLEOTIDE SEQUENCE [LARGE SCALE GENOMIC DNA]</scope>
    <source>
        <strain evidence="2">AO1-A</strain>
    </source>
</reference>
<name>A0A1L9QXL3_9CYAN</name>
<organism evidence="2 3">
    <name type="scientific">Roseofilum reptotaenium AO1-A</name>
    <dbReference type="NCBI Taxonomy" id="1925591"/>
    <lineage>
        <taxon>Bacteria</taxon>
        <taxon>Bacillati</taxon>
        <taxon>Cyanobacteriota</taxon>
        <taxon>Cyanophyceae</taxon>
        <taxon>Desertifilales</taxon>
        <taxon>Desertifilaceae</taxon>
        <taxon>Roseofilum</taxon>
    </lineage>
</organism>
<keyword evidence="1" id="KW-0812">Transmembrane</keyword>
<keyword evidence="1" id="KW-1133">Transmembrane helix</keyword>
<accession>A0A1L9QXL3</accession>
<dbReference type="AlphaFoldDB" id="A0A1L9QXL3"/>
<keyword evidence="1" id="KW-0472">Membrane</keyword>
<proteinExistence type="predicted"/>
<evidence type="ECO:0000256" key="1">
    <source>
        <dbReference type="SAM" id="Phobius"/>
    </source>
</evidence>
<evidence type="ECO:0000313" key="3">
    <source>
        <dbReference type="Proteomes" id="UP000183940"/>
    </source>
</evidence>
<dbReference type="EMBL" id="MLAW01000001">
    <property type="protein sequence ID" value="OJJ27435.1"/>
    <property type="molecule type" value="Genomic_DNA"/>
</dbReference>
<feature type="transmembrane region" description="Helical" evidence="1">
    <location>
        <begin position="46"/>
        <end position="65"/>
    </location>
</feature>
<keyword evidence="3" id="KW-1185">Reference proteome</keyword>
<gene>
    <name evidence="2" type="ORF">BI308_00185</name>
</gene>
<evidence type="ECO:0000313" key="2">
    <source>
        <dbReference type="EMBL" id="OJJ27435.1"/>
    </source>
</evidence>
<protein>
    <submittedName>
        <fullName evidence="2">Uncharacterized protein</fullName>
    </submittedName>
</protein>
<sequence length="66" mass="7311">MNLRYRGIQYQRTLPSVKAPEEVNLPEEVIPQSPLSSSLDLQTLQLYKTLIVLIVALMAGVASLVT</sequence>
<comment type="caution">
    <text evidence="2">The sequence shown here is derived from an EMBL/GenBank/DDBJ whole genome shotgun (WGS) entry which is preliminary data.</text>
</comment>
<dbReference type="Proteomes" id="UP000183940">
    <property type="component" value="Unassembled WGS sequence"/>
</dbReference>